<feature type="binding site" evidence="10">
    <location>
        <position position="310"/>
    </location>
    <ligand>
        <name>thiamine diphosphate</name>
        <dbReference type="ChEBI" id="CHEBI:58937"/>
    </ligand>
</feature>
<proteinExistence type="inferred from homology"/>
<dbReference type="PANTHER" id="PTHR43322">
    <property type="entry name" value="1-D-DEOXYXYLULOSE 5-PHOSPHATE SYNTHASE-RELATED"/>
    <property type="match status" value="1"/>
</dbReference>
<dbReference type="GO" id="GO:0016114">
    <property type="term" value="P:terpenoid biosynthetic process"/>
    <property type="evidence" value="ECO:0007669"/>
    <property type="project" value="UniProtKB-UniRule"/>
</dbReference>
<dbReference type="PANTHER" id="PTHR43322:SF5">
    <property type="entry name" value="1-DEOXY-D-XYLULOSE-5-PHOSPHATE SYNTHASE, CHLOROPLASTIC"/>
    <property type="match status" value="1"/>
</dbReference>
<keyword evidence="5 10" id="KW-0479">Metal-binding</keyword>
<comment type="subunit">
    <text evidence="3 10">Homodimer.</text>
</comment>
<evidence type="ECO:0000256" key="7">
    <source>
        <dbReference type="ARBA" id="ARBA00022977"/>
    </source>
</evidence>
<comment type="cofactor">
    <cofactor evidence="10">
        <name>thiamine diphosphate</name>
        <dbReference type="ChEBI" id="CHEBI:58937"/>
    </cofactor>
    <text evidence="10">Binds 1 thiamine pyrophosphate per subunit.</text>
</comment>
<dbReference type="RefSeq" id="WP_102892393.1">
    <property type="nucleotide sequence ID" value="NZ_NBZD01000001.1"/>
</dbReference>
<gene>
    <name evidence="10" type="primary">dxs</name>
    <name evidence="12" type="ORF">B7R76_03610</name>
</gene>
<evidence type="ECO:0000256" key="10">
    <source>
        <dbReference type="HAMAP-Rule" id="MF_00315"/>
    </source>
</evidence>
<keyword evidence="4 10" id="KW-0808">Transferase</keyword>
<dbReference type="GO" id="GO:0008661">
    <property type="term" value="F:1-deoxy-D-xylulose-5-phosphate synthase activity"/>
    <property type="evidence" value="ECO:0007669"/>
    <property type="project" value="UniProtKB-UniRule"/>
</dbReference>
<dbReference type="GO" id="GO:0030976">
    <property type="term" value="F:thiamine pyrophosphate binding"/>
    <property type="evidence" value="ECO:0007669"/>
    <property type="project" value="UniProtKB-UniRule"/>
</dbReference>
<dbReference type="EC" id="2.2.1.7" evidence="10"/>
<keyword evidence="8 10" id="KW-0786">Thiamine pyrophosphate</keyword>
<evidence type="ECO:0000256" key="9">
    <source>
        <dbReference type="ARBA" id="ARBA00023229"/>
    </source>
</evidence>
<feature type="binding site" evidence="10">
    <location>
        <begin position="171"/>
        <end position="172"/>
    </location>
    <ligand>
        <name>thiamine diphosphate</name>
        <dbReference type="ChEBI" id="CHEBI:58937"/>
    </ligand>
</feature>
<dbReference type="GO" id="GO:0000287">
    <property type="term" value="F:magnesium ion binding"/>
    <property type="evidence" value="ECO:0007669"/>
    <property type="project" value="UniProtKB-UniRule"/>
</dbReference>
<comment type="pathway">
    <text evidence="1 10">Metabolic intermediate biosynthesis; 1-deoxy-D-xylulose 5-phosphate biosynthesis; 1-deoxy-D-xylulose 5-phosphate from D-glyceraldehyde 3-phosphate and pyruvate: step 1/1.</text>
</comment>
<dbReference type="GO" id="GO:0019288">
    <property type="term" value="P:isopentenyl diphosphate biosynthetic process, methylerythritol 4-phosphate pathway"/>
    <property type="evidence" value="ECO:0007669"/>
    <property type="project" value="TreeGrafter"/>
</dbReference>
<dbReference type="SUPFAM" id="SSF52922">
    <property type="entry name" value="TK C-terminal domain-like"/>
    <property type="match status" value="1"/>
</dbReference>
<dbReference type="InterPro" id="IPR005475">
    <property type="entry name" value="Transketolase-like_Pyr-bd"/>
</dbReference>
<accession>A0A2J8B5B7</accession>
<comment type="catalytic activity">
    <reaction evidence="10">
        <text>D-glyceraldehyde 3-phosphate + pyruvate + H(+) = 1-deoxy-D-xylulose 5-phosphate + CO2</text>
        <dbReference type="Rhea" id="RHEA:12605"/>
        <dbReference type="ChEBI" id="CHEBI:15361"/>
        <dbReference type="ChEBI" id="CHEBI:15378"/>
        <dbReference type="ChEBI" id="CHEBI:16526"/>
        <dbReference type="ChEBI" id="CHEBI:57792"/>
        <dbReference type="ChEBI" id="CHEBI:59776"/>
        <dbReference type="EC" id="2.2.1.7"/>
    </reaction>
</comment>
<organism evidence="12 13">
    <name type="scientific">Mageeibacillus indolicus</name>
    <dbReference type="NCBI Taxonomy" id="884684"/>
    <lineage>
        <taxon>Bacteria</taxon>
        <taxon>Bacillati</taxon>
        <taxon>Bacillota</taxon>
        <taxon>Clostridia</taxon>
        <taxon>Eubacteriales</taxon>
        <taxon>Oscillospiraceae</taxon>
        <taxon>Mageeibacillus</taxon>
    </lineage>
</organism>
<dbReference type="GO" id="GO:0005829">
    <property type="term" value="C:cytosol"/>
    <property type="evidence" value="ECO:0007669"/>
    <property type="project" value="TreeGrafter"/>
</dbReference>
<keyword evidence="7 10" id="KW-0784">Thiamine biosynthesis</keyword>
<sequence length="717" mass="78718">MRQKTWPSLPLGWWIARFDRMIELGKILQTYNGPQDLAAYSTAELRELAAEVRAYIIAVTEANGGHLASNLGVVELTIALLRNFDFKDTQIVWDVGHQSYAYKILTDRKKEFMTLRRAGGLAGFPKRSESPVYDAFNTGHSTTSVSAAIGLARAAKLQGRPHTVIAVIGDGAMTGGLAWEAMNNILPDDDILIILNDNQMSIAPNVGSFSRHLKNIRVNPNYLKLKPKIERSLLRCGVWGRPFIKLLQKLKQGTRNAIQPGNSIFEALGIRYYGLVDGHDQDELQRYLSALKLVKGPRMLHIATIKGKGYLPAETSPADYHGVAPYYIQKGKQKNPDGFSNDSLPTDFTTAFGRAIVDLAATDESICAITAAMPSGTGLTEFAAKYPRRFFDVGIAEAHAVTFASALAAGGIKPVVAVYSTFLQRAYDQIIHDCCLQNLAVTFCLDRAGLSGQDGETHQGLYDLAALLPLPNLRIFAPATYYDLKNCLSYARYGVPYDFRRLHSCDPECESEKPGDRCESLKSINEPKSIGPAVIRYPKGKESELYPSSFAEQVSETAPAPRLVREGASLMVLAVGPLVGQACQAAEELRKYGITLRIIDPIQLKPLDKSAYERLLLRDKPLLIIEEGSSIGGFGSYFRQEMAEILALYHIPCHALGIPDIIVEHDTIAGARKKLGLDATGLVASILSLVSGRVHNENRFSNKYEKGLPFASKQQSS</sequence>
<feature type="binding site" evidence="10">
    <location>
        <position position="170"/>
    </location>
    <ligand>
        <name>Mg(2+)</name>
        <dbReference type="ChEBI" id="CHEBI:18420"/>
    </ligand>
</feature>
<evidence type="ECO:0000256" key="6">
    <source>
        <dbReference type="ARBA" id="ARBA00022842"/>
    </source>
</evidence>
<dbReference type="CDD" id="cd02007">
    <property type="entry name" value="TPP_DXS"/>
    <property type="match status" value="1"/>
</dbReference>
<evidence type="ECO:0000256" key="2">
    <source>
        <dbReference type="ARBA" id="ARBA00011081"/>
    </source>
</evidence>
<dbReference type="Proteomes" id="UP000236394">
    <property type="component" value="Unassembled WGS sequence"/>
</dbReference>
<evidence type="ECO:0000313" key="13">
    <source>
        <dbReference type="Proteomes" id="UP000236394"/>
    </source>
</evidence>
<dbReference type="Pfam" id="PF13292">
    <property type="entry name" value="DXP_synthase_N"/>
    <property type="match status" value="1"/>
</dbReference>
<feature type="binding site" evidence="10">
    <location>
        <position position="198"/>
    </location>
    <ligand>
        <name>thiamine diphosphate</name>
        <dbReference type="ChEBI" id="CHEBI:58937"/>
    </ligand>
</feature>
<comment type="cofactor">
    <cofactor evidence="10">
        <name>Mg(2+)</name>
        <dbReference type="ChEBI" id="CHEBI:18420"/>
    </cofactor>
    <text evidence="10">Binds 1 Mg(2+) ion per subunit.</text>
</comment>
<dbReference type="InterPro" id="IPR029061">
    <property type="entry name" value="THDP-binding"/>
</dbReference>
<comment type="caution">
    <text evidence="12">The sequence shown here is derived from an EMBL/GenBank/DDBJ whole genome shotgun (WGS) entry which is preliminary data.</text>
</comment>
<dbReference type="AlphaFoldDB" id="A0A2J8B5B7"/>
<reference evidence="13" key="1">
    <citation type="submission" date="2017-04" db="EMBL/GenBank/DDBJ databases">
        <authorList>
            <person name="Bumgarner R.E."/>
            <person name="Fredricks D.N."/>
            <person name="Srinivasan S."/>
        </authorList>
    </citation>
    <scope>NUCLEOTIDE SEQUENCE [LARGE SCALE GENOMIC DNA]</scope>
    <source>
        <strain evidence="13">KA00405</strain>
    </source>
</reference>
<feature type="binding site" evidence="10">
    <location>
        <position position="198"/>
    </location>
    <ligand>
        <name>Mg(2+)</name>
        <dbReference type="ChEBI" id="CHEBI:18420"/>
    </ligand>
</feature>
<comment type="similarity">
    <text evidence="2 10">Belongs to the transketolase family. DXPS subfamily.</text>
</comment>
<dbReference type="GO" id="GO:0009228">
    <property type="term" value="P:thiamine biosynthetic process"/>
    <property type="evidence" value="ECO:0007669"/>
    <property type="project" value="UniProtKB-UniRule"/>
</dbReference>
<feature type="binding site" evidence="10">
    <location>
        <begin position="139"/>
        <end position="141"/>
    </location>
    <ligand>
        <name>thiamine diphosphate</name>
        <dbReference type="ChEBI" id="CHEBI:58937"/>
    </ligand>
</feature>
<protein>
    <recommendedName>
        <fullName evidence="10">1-deoxy-D-xylulose-5-phosphate synthase</fullName>
        <ecNumber evidence="10">2.2.1.7</ecNumber>
    </recommendedName>
    <alternativeName>
        <fullName evidence="10">1-deoxyxylulose-5-phosphate synthase</fullName>
        <shortName evidence="10">DXP synthase</shortName>
        <shortName evidence="10">DXPS</shortName>
    </alternativeName>
</protein>
<evidence type="ECO:0000256" key="5">
    <source>
        <dbReference type="ARBA" id="ARBA00022723"/>
    </source>
</evidence>
<dbReference type="SUPFAM" id="SSF52518">
    <property type="entry name" value="Thiamin diphosphate-binding fold (THDP-binding)"/>
    <property type="match status" value="1"/>
</dbReference>
<comment type="function">
    <text evidence="10">Catalyzes the acyloin condensation reaction between C atoms 2 and 3 of pyruvate and glyceraldehyde 3-phosphate to yield 1-deoxy-D-xylulose-5-phosphate (DXP).</text>
</comment>
<dbReference type="InterPro" id="IPR009014">
    <property type="entry name" value="Transketo_C/PFOR_II"/>
</dbReference>
<evidence type="ECO:0000259" key="11">
    <source>
        <dbReference type="SMART" id="SM00861"/>
    </source>
</evidence>
<evidence type="ECO:0000256" key="1">
    <source>
        <dbReference type="ARBA" id="ARBA00004980"/>
    </source>
</evidence>
<evidence type="ECO:0000313" key="12">
    <source>
        <dbReference type="EMBL" id="PNH19965.1"/>
    </source>
</evidence>
<dbReference type="NCBIfam" id="NF003933">
    <property type="entry name" value="PRK05444.2-2"/>
    <property type="match status" value="1"/>
</dbReference>
<dbReference type="Pfam" id="PF02780">
    <property type="entry name" value="Transketolase_C"/>
    <property type="match status" value="1"/>
</dbReference>
<evidence type="ECO:0000256" key="4">
    <source>
        <dbReference type="ARBA" id="ARBA00022679"/>
    </source>
</evidence>
<dbReference type="UniPathway" id="UPA00064">
    <property type="reaction ID" value="UER00091"/>
</dbReference>
<keyword evidence="6 10" id="KW-0460">Magnesium</keyword>
<dbReference type="HAMAP" id="MF_00315">
    <property type="entry name" value="DXP_synth"/>
    <property type="match status" value="1"/>
</dbReference>
<dbReference type="InterPro" id="IPR005477">
    <property type="entry name" value="Dxylulose-5-P_synthase"/>
</dbReference>
<dbReference type="Gene3D" id="3.40.50.920">
    <property type="match status" value="1"/>
</dbReference>
<dbReference type="InterPro" id="IPR033248">
    <property type="entry name" value="Transketolase_C"/>
</dbReference>
<feature type="binding site" evidence="10">
    <location>
        <position position="397"/>
    </location>
    <ligand>
        <name>thiamine diphosphate</name>
        <dbReference type="ChEBI" id="CHEBI:58937"/>
    </ligand>
</feature>
<dbReference type="EMBL" id="NBZD01000001">
    <property type="protein sequence ID" value="PNH19965.1"/>
    <property type="molecule type" value="Genomic_DNA"/>
</dbReference>
<dbReference type="Pfam" id="PF02779">
    <property type="entry name" value="Transket_pyr"/>
    <property type="match status" value="1"/>
</dbReference>
<evidence type="ECO:0000256" key="3">
    <source>
        <dbReference type="ARBA" id="ARBA00011738"/>
    </source>
</evidence>
<feature type="domain" description="Transketolase-like pyrimidine-binding" evidence="11">
    <location>
        <begin position="346"/>
        <end position="544"/>
    </location>
</feature>
<name>A0A2J8B5B7_9FIRM</name>
<dbReference type="SMART" id="SM00861">
    <property type="entry name" value="Transket_pyr"/>
    <property type="match status" value="1"/>
</dbReference>
<evidence type="ECO:0000256" key="8">
    <source>
        <dbReference type="ARBA" id="ARBA00023052"/>
    </source>
</evidence>
<feature type="binding site" evidence="10">
    <location>
        <position position="97"/>
    </location>
    <ligand>
        <name>thiamine diphosphate</name>
        <dbReference type="ChEBI" id="CHEBI:58937"/>
    </ligand>
</feature>
<keyword evidence="9 10" id="KW-0414">Isoprene biosynthesis</keyword>
<dbReference type="NCBIfam" id="TIGR00204">
    <property type="entry name" value="dxs"/>
    <property type="match status" value="1"/>
</dbReference>
<dbReference type="Gene3D" id="3.40.50.970">
    <property type="match status" value="2"/>
</dbReference>
<dbReference type="CDD" id="cd07033">
    <property type="entry name" value="TPP_PYR_DXS_TK_like"/>
    <property type="match status" value="1"/>
</dbReference>